<reference evidence="1" key="1">
    <citation type="submission" date="2020-10" db="EMBL/GenBank/DDBJ databases">
        <title>Genome Sequence of Monilinia vaccinii-corymbosi Sheds Light on Mummy Berry Disease Infection of Blueberry and Mating Type.</title>
        <authorList>
            <person name="Yow A.G."/>
            <person name="Zhang Y."/>
            <person name="Bansal K."/>
            <person name="Eacker S.M."/>
            <person name="Sullivan S."/>
            <person name="Liachko I."/>
            <person name="Cubeta M.A."/>
            <person name="Rollins J.A."/>
            <person name="Ashrafi H."/>
        </authorList>
    </citation>
    <scope>NUCLEOTIDE SEQUENCE</scope>
    <source>
        <strain evidence="1">RL-1</strain>
    </source>
</reference>
<evidence type="ECO:0000313" key="1">
    <source>
        <dbReference type="EMBL" id="QSZ34619.1"/>
    </source>
</evidence>
<sequence>MLEKEQFWSEYQSQPLLYSLKDLC</sequence>
<protein>
    <submittedName>
        <fullName evidence="1">Uncharacterized protein</fullName>
    </submittedName>
</protein>
<organism evidence="1 2">
    <name type="scientific">Monilinia vaccinii-corymbosi</name>
    <dbReference type="NCBI Taxonomy" id="61207"/>
    <lineage>
        <taxon>Eukaryota</taxon>
        <taxon>Fungi</taxon>
        <taxon>Dikarya</taxon>
        <taxon>Ascomycota</taxon>
        <taxon>Pezizomycotina</taxon>
        <taxon>Leotiomycetes</taxon>
        <taxon>Helotiales</taxon>
        <taxon>Sclerotiniaceae</taxon>
        <taxon>Monilinia</taxon>
    </lineage>
</organism>
<evidence type="ECO:0000313" key="2">
    <source>
        <dbReference type="Proteomes" id="UP000672032"/>
    </source>
</evidence>
<accession>A0A8A3PHV5</accession>
<dbReference type="EMBL" id="CP063408">
    <property type="protein sequence ID" value="QSZ34619.1"/>
    <property type="molecule type" value="Genomic_DNA"/>
</dbReference>
<proteinExistence type="predicted"/>
<dbReference type="AlphaFoldDB" id="A0A8A3PHV5"/>
<keyword evidence="2" id="KW-1185">Reference proteome</keyword>
<name>A0A8A3PHV5_9HELO</name>
<dbReference type="Proteomes" id="UP000672032">
    <property type="component" value="Chromosome 4"/>
</dbReference>
<gene>
    <name evidence="1" type="ORF">DSL72_006213</name>
</gene>